<evidence type="ECO:0000313" key="1">
    <source>
        <dbReference type="EMBL" id="ATV51913.1"/>
    </source>
</evidence>
<evidence type="ECO:0000313" key="2">
    <source>
        <dbReference type="Proteomes" id="UP000229323"/>
    </source>
</evidence>
<dbReference type="Pfam" id="PF07275">
    <property type="entry name" value="ArdA"/>
    <property type="match status" value="1"/>
</dbReference>
<dbReference type="EMBL" id="CP024696">
    <property type="protein sequence ID" value="ATV51913.1"/>
    <property type="molecule type" value="Genomic_DNA"/>
</dbReference>
<dbReference type="InterPro" id="IPR009899">
    <property type="entry name" value="ArdA"/>
</dbReference>
<dbReference type="InterPro" id="IPR041895">
    <property type="entry name" value="ArdA_dom1"/>
</dbReference>
<dbReference type="AlphaFoldDB" id="A0A2D3N937"/>
<organism evidence="1 2">
    <name type="scientific">Prevotella intermedia</name>
    <dbReference type="NCBI Taxonomy" id="28131"/>
    <lineage>
        <taxon>Bacteria</taxon>
        <taxon>Pseudomonadati</taxon>
        <taxon>Bacteroidota</taxon>
        <taxon>Bacteroidia</taxon>
        <taxon>Bacteroidales</taxon>
        <taxon>Prevotellaceae</taxon>
        <taxon>Prevotella</taxon>
    </lineage>
</organism>
<proteinExistence type="predicted"/>
<dbReference type="RefSeq" id="WP_100022537.1">
    <property type="nucleotide sequence ID" value="NZ_CP024696.1"/>
</dbReference>
<name>A0A2D3N937_PREIN</name>
<accession>A0A2D3N937</accession>
<protein>
    <submittedName>
        <fullName evidence="1">Antirestriction protein</fullName>
    </submittedName>
</protein>
<reference evidence="1 2" key="1">
    <citation type="submission" date="2017-11" db="EMBL/GenBank/DDBJ databases">
        <title>Genome sequencing of Prevotella intermedia KCOM 2033.</title>
        <authorList>
            <person name="Kook J.-K."/>
            <person name="Park S.-N."/>
            <person name="Lim Y.K."/>
        </authorList>
    </citation>
    <scope>NUCLEOTIDE SEQUENCE [LARGE SCALE GENOMIC DNA]</scope>
    <source>
        <strain evidence="1 2">KCOM 2033</strain>
    </source>
</reference>
<dbReference type="Gene3D" id="3.10.20.480">
    <property type="entry name" value="Antirestriction protein ArdA, domain 1"/>
    <property type="match status" value="1"/>
</dbReference>
<dbReference type="Proteomes" id="UP000229323">
    <property type="component" value="Chromosome"/>
</dbReference>
<sequence length="176" mass="21057">MEVMDLNKARIYVGTYAKYNNGTLQGEWVNLSDFYDLDGFKEHCAEIHEDEEEPEYMFQDWENIPDSLIDESNLEENFFELRDELDRLNDTEKEAFWTWAEGNNTKLTQNAYDLVKSFQSAYIGSYANKEEFAEELVKMENDLSDFALSYFDFSKYADDLFDMDYWYKNGYVFRNE</sequence>
<gene>
    <name evidence="1" type="ORF">CTM50_01790</name>
</gene>